<proteinExistence type="predicted"/>
<dbReference type="Proteomes" id="UP000753908">
    <property type="component" value="Unassembled WGS sequence"/>
</dbReference>
<protein>
    <submittedName>
        <fullName evidence="3">Glycosyltransferase</fullName>
        <ecNumber evidence="3">2.4.-.-</ecNumber>
    </submittedName>
</protein>
<accession>A0A951PHV0</accession>
<dbReference type="SUPFAM" id="SSF53756">
    <property type="entry name" value="UDP-Glycosyltransferase/glycogen phosphorylase"/>
    <property type="match status" value="1"/>
</dbReference>
<dbReference type="GO" id="GO:0016757">
    <property type="term" value="F:glycosyltransferase activity"/>
    <property type="evidence" value="ECO:0007669"/>
    <property type="project" value="UniProtKB-KW"/>
</dbReference>
<keyword evidence="3" id="KW-0328">Glycosyltransferase</keyword>
<reference evidence="3" key="2">
    <citation type="journal article" date="2022" name="Microbiol. Resour. Announc.">
        <title>Metagenome Sequencing to Explore Phylogenomics of Terrestrial Cyanobacteria.</title>
        <authorList>
            <person name="Ward R.D."/>
            <person name="Stajich J.E."/>
            <person name="Johansen J.R."/>
            <person name="Huntemann M."/>
            <person name="Clum A."/>
            <person name="Foster B."/>
            <person name="Foster B."/>
            <person name="Roux S."/>
            <person name="Palaniappan K."/>
            <person name="Varghese N."/>
            <person name="Mukherjee S."/>
            <person name="Reddy T.B.K."/>
            <person name="Daum C."/>
            <person name="Copeland A."/>
            <person name="Chen I.A."/>
            <person name="Ivanova N.N."/>
            <person name="Kyrpides N.C."/>
            <person name="Shapiro N."/>
            <person name="Eloe-Fadrosh E.A."/>
            <person name="Pietrasiak N."/>
        </authorList>
    </citation>
    <scope>NUCLEOTIDE SEQUENCE</scope>
    <source>
        <strain evidence="3">CPER-KK1</strain>
    </source>
</reference>
<evidence type="ECO:0000259" key="1">
    <source>
        <dbReference type="Pfam" id="PF00534"/>
    </source>
</evidence>
<dbReference type="Pfam" id="PF00534">
    <property type="entry name" value="Glycos_transf_1"/>
    <property type="match status" value="1"/>
</dbReference>
<dbReference type="InterPro" id="IPR001296">
    <property type="entry name" value="Glyco_trans_1"/>
</dbReference>
<dbReference type="CDD" id="cd03807">
    <property type="entry name" value="GT4_WbnK-like"/>
    <property type="match status" value="1"/>
</dbReference>
<dbReference type="Pfam" id="PF13439">
    <property type="entry name" value="Glyco_transf_4"/>
    <property type="match status" value="1"/>
</dbReference>
<sequence>MQVIKVVYIITDLSTGGAQMMLYKLLSRMSRERFAPVVISLMDHGTIGDRIEALDVPVYALNLEQGKPTLSALWRLVTLVRQLQPNLIQGWMYHGNLAAQISKIFSVKRIPIFWNIQGSVYSLAYEKKLTAAVIRASSYFSRMTASIIFVSHVAQSQHEALGYHSKNNCVIPNGVDTQQFTPWEEARLSVRAELGLPEDALLIGMMARFHPQKDHSNFLQAAAILASDYPNVHFLLSGCEVDRENQTLNQLIEKLGLFNHVALLGERQDMHRLTAALDIASLSSAYGEAFSLALGEAMACGVPCVVTDIGDSAWMVDSTGRVVPPRNPEALAKSWRELIELDRQERVSLGQAARARVIEHFSLDSVVAQYETLYESAIALKLN</sequence>
<evidence type="ECO:0000313" key="3">
    <source>
        <dbReference type="EMBL" id="MBW4543439.1"/>
    </source>
</evidence>
<comment type="caution">
    <text evidence="3">The sequence shown here is derived from an EMBL/GenBank/DDBJ whole genome shotgun (WGS) entry which is preliminary data.</text>
</comment>
<dbReference type="AlphaFoldDB" id="A0A951PHV0"/>
<dbReference type="Gene3D" id="3.40.50.2000">
    <property type="entry name" value="Glycogen Phosphorylase B"/>
    <property type="match status" value="2"/>
</dbReference>
<evidence type="ECO:0000259" key="2">
    <source>
        <dbReference type="Pfam" id="PF13439"/>
    </source>
</evidence>
<feature type="domain" description="Glycosyl transferase family 1" evidence="1">
    <location>
        <begin position="191"/>
        <end position="355"/>
    </location>
</feature>
<dbReference type="EC" id="2.4.-.-" evidence="3"/>
<dbReference type="PANTHER" id="PTHR12526:SF630">
    <property type="entry name" value="GLYCOSYLTRANSFERASE"/>
    <property type="match status" value="1"/>
</dbReference>
<gene>
    <name evidence="3" type="ORF">KME25_03165</name>
</gene>
<keyword evidence="3" id="KW-0808">Transferase</keyword>
<dbReference type="EMBL" id="JAHHIF010000003">
    <property type="protein sequence ID" value="MBW4543439.1"/>
    <property type="molecule type" value="Genomic_DNA"/>
</dbReference>
<evidence type="ECO:0000313" key="4">
    <source>
        <dbReference type="Proteomes" id="UP000753908"/>
    </source>
</evidence>
<dbReference type="PANTHER" id="PTHR12526">
    <property type="entry name" value="GLYCOSYLTRANSFERASE"/>
    <property type="match status" value="1"/>
</dbReference>
<feature type="domain" description="Glycosyltransferase subfamily 4-like N-terminal" evidence="2">
    <location>
        <begin position="16"/>
        <end position="178"/>
    </location>
</feature>
<dbReference type="InterPro" id="IPR028098">
    <property type="entry name" value="Glyco_trans_4-like_N"/>
</dbReference>
<organism evidence="3 4">
    <name type="scientific">Symplocastrum torsivum CPER-KK1</name>
    <dbReference type="NCBI Taxonomy" id="450513"/>
    <lineage>
        <taxon>Bacteria</taxon>
        <taxon>Bacillati</taxon>
        <taxon>Cyanobacteriota</taxon>
        <taxon>Cyanophyceae</taxon>
        <taxon>Oscillatoriophycideae</taxon>
        <taxon>Oscillatoriales</taxon>
        <taxon>Microcoleaceae</taxon>
        <taxon>Symplocastrum</taxon>
    </lineage>
</organism>
<reference evidence="3" key="1">
    <citation type="submission" date="2021-05" db="EMBL/GenBank/DDBJ databases">
        <authorList>
            <person name="Pietrasiak N."/>
            <person name="Ward R."/>
            <person name="Stajich J.E."/>
            <person name="Kurbessoian T."/>
        </authorList>
    </citation>
    <scope>NUCLEOTIDE SEQUENCE</scope>
    <source>
        <strain evidence="3">CPER-KK1</strain>
    </source>
</reference>
<name>A0A951PHV0_9CYAN</name>